<proteinExistence type="predicted"/>
<gene>
    <name evidence="1" type="ORF">JOQ06_003629</name>
</gene>
<protein>
    <submittedName>
        <fullName evidence="1">Uncharacterized protein</fullName>
    </submittedName>
</protein>
<reference evidence="1" key="1">
    <citation type="submission" date="2022-11" db="EMBL/GenBank/DDBJ databases">
        <title>Chromosome-level genome of Pogonophryne albipinna.</title>
        <authorList>
            <person name="Jo E."/>
        </authorList>
    </citation>
    <scope>NUCLEOTIDE SEQUENCE</scope>
    <source>
        <strain evidence="1">SGF0006</strain>
        <tissue evidence="1">Muscle</tissue>
    </source>
</reference>
<dbReference type="Proteomes" id="UP001219934">
    <property type="component" value="Unassembled WGS sequence"/>
</dbReference>
<comment type="caution">
    <text evidence="1">The sequence shown here is derived from an EMBL/GenBank/DDBJ whole genome shotgun (WGS) entry which is preliminary data.</text>
</comment>
<feature type="non-terminal residue" evidence="1">
    <location>
        <position position="1"/>
    </location>
</feature>
<evidence type="ECO:0000313" key="2">
    <source>
        <dbReference type="Proteomes" id="UP001219934"/>
    </source>
</evidence>
<sequence length="65" mass="7468">TDSEGHSQSKCMLMRCQEELHGVPSDSLPVQMWPLRCPREGAADAEAKVERQRKKKANRWSNLME</sequence>
<accession>A0AAD6AH54</accession>
<dbReference type="AlphaFoldDB" id="A0AAD6AH54"/>
<keyword evidence="2" id="KW-1185">Reference proteome</keyword>
<dbReference type="EMBL" id="JAPTMU010000022">
    <property type="protein sequence ID" value="KAJ4924677.1"/>
    <property type="molecule type" value="Genomic_DNA"/>
</dbReference>
<feature type="non-terminal residue" evidence="1">
    <location>
        <position position="65"/>
    </location>
</feature>
<organism evidence="1 2">
    <name type="scientific">Pogonophryne albipinna</name>
    <dbReference type="NCBI Taxonomy" id="1090488"/>
    <lineage>
        <taxon>Eukaryota</taxon>
        <taxon>Metazoa</taxon>
        <taxon>Chordata</taxon>
        <taxon>Craniata</taxon>
        <taxon>Vertebrata</taxon>
        <taxon>Euteleostomi</taxon>
        <taxon>Actinopterygii</taxon>
        <taxon>Neopterygii</taxon>
        <taxon>Teleostei</taxon>
        <taxon>Neoteleostei</taxon>
        <taxon>Acanthomorphata</taxon>
        <taxon>Eupercaria</taxon>
        <taxon>Perciformes</taxon>
        <taxon>Notothenioidei</taxon>
        <taxon>Pogonophryne</taxon>
    </lineage>
</organism>
<evidence type="ECO:0000313" key="1">
    <source>
        <dbReference type="EMBL" id="KAJ4924677.1"/>
    </source>
</evidence>
<name>A0AAD6AH54_9TELE</name>